<dbReference type="PANTHER" id="PTHR36440:SF1">
    <property type="entry name" value="PUTATIVE (AFU_ORTHOLOGUE AFUA_8G07350)-RELATED"/>
    <property type="match status" value="1"/>
</dbReference>
<evidence type="ECO:0000313" key="2">
    <source>
        <dbReference type="EMBL" id="POY36021.1"/>
    </source>
</evidence>
<dbReference type="Pfam" id="PF07883">
    <property type="entry name" value="Cupin_2"/>
    <property type="match status" value="1"/>
</dbReference>
<dbReference type="PANTHER" id="PTHR36440">
    <property type="entry name" value="PUTATIVE (AFU_ORTHOLOGUE AFUA_8G07350)-RELATED"/>
    <property type="match status" value="1"/>
</dbReference>
<accession>A0A2S5A098</accession>
<proteinExistence type="predicted"/>
<dbReference type="InterPro" id="IPR013096">
    <property type="entry name" value="Cupin_2"/>
</dbReference>
<dbReference type="RefSeq" id="WP_103789484.1">
    <property type="nucleotide sequence ID" value="NZ_PQVF01000008.1"/>
</dbReference>
<organism evidence="2 3">
    <name type="scientific">Solitalea longa</name>
    <dbReference type="NCBI Taxonomy" id="2079460"/>
    <lineage>
        <taxon>Bacteria</taxon>
        <taxon>Pseudomonadati</taxon>
        <taxon>Bacteroidota</taxon>
        <taxon>Sphingobacteriia</taxon>
        <taxon>Sphingobacteriales</taxon>
        <taxon>Sphingobacteriaceae</taxon>
        <taxon>Solitalea</taxon>
    </lineage>
</organism>
<comment type="caution">
    <text evidence="2">The sequence shown here is derived from an EMBL/GenBank/DDBJ whole genome shotgun (WGS) entry which is preliminary data.</text>
</comment>
<protein>
    <submittedName>
        <fullName evidence="2">Cupin domain-containing protein</fullName>
    </submittedName>
</protein>
<dbReference type="InterPro" id="IPR014710">
    <property type="entry name" value="RmlC-like_jellyroll"/>
</dbReference>
<reference evidence="2 3" key="1">
    <citation type="submission" date="2018-01" db="EMBL/GenBank/DDBJ databases">
        <authorList>
            <person name="Gaut B.S."/>
            <person name="Morton B.R."/>
            <person name="Clegg M.T."/>
            <person name="Duvall M.R."/>
        </authorList>
    </citation>
    <scope>NUCLEOTIDE SEQUENCE [LARGE SCALE GENOMIC DNA]</scope>
    <source>
        <strain evidence="2 3">HR-AV</strain>
    </source>
</reference>
<dbReference type="Gene3D" id="2.60.120.10">
    <property type="entry name" value="Jelly Rolls"/>
    <property type="match status" value="1"/>
</dbReference>
<evidence type="ECO:0000313" key="3">
    <source>
        <dbReference type="Proteomes" id="UP000236893"/>
    </source>
</evidence>
<dbReference type="SUPFAM" id="SSF51182">
    <property type="entry name" value="RmlC-like cupins"/>
    <property type="match status" value="1"/>
</dbReference>
<dbReference type="EMBL" id="PQVF01000008">
    <property type="protein sequence ID" value="POY36021.1"/>
    <property type="molecule type" value="Genomic_DNA"/>
</dbReference>
<name>A0A2S5A098_9SPHI</name>
<dbReference type="OrthoDB" id="9090296at2"/>
<sequence>MEKSNPTISRISTTDGEELSVAKGKYRILIGGEQTNGSYAVIEMRIPSNGGPAPHSHDQIQESFYVAEGEIEFSTESGKLLARKGDFINIPLEGGAHAFKNISDTTALLICTVIPAGLDNMFKEISKVASPEEARSIGEKKYGIRFYPPNFLD</sequence>
<dbReference type="InterPro" id="IPR011051">
    <property type="entry name" value="RmlC_Cupin_sf"/>
</dbReference>
<keyword evidence="3" id="KW-1185">Reference proteome</keyword>
<dbReference type="InterPro" id="IPR053146">
    <property type="entry name" value="QDO-like"/>
</dbReference>
<gene>
    <name evidence="2" type="ORF">C3K47_12520</name>
</gene>
<feature type="domain" description="Cupin type-2" evidence="1">
    <location>
        <begin position="44"/>
        <end position="112"/>
    </location>
</feature>
<dbReference type="Proteomes" id="UP000236893">
    <property type="component" value="Unassembled WGS sequence"/>
</dbReference>
<dbReference type="AlphaFoldDB" id="A0A2S5A098"/>
<evidence type="ECO:0000259" key="1">
    <source>
        <dbReference type="Pfam" id="PF07883"/>
    </source>
</evidence>